<feature type="region of interest" description="Disordered" evidence="1">
    <location>
        <begin position="1"/>
        <end position="26"/>
    </location>
</feature>
<evidence type="ECO:0000313" key="2">
    <source>
        <dbReference type="EMBL" id="KNC73245.1"/>
    </source>
</evidence>
<evidence type="ECO:0000256" key="1">
    <source>
        <dbReference type="SAM" id="MobiDB-lite"/>
    </source>
</evidence>
<dbReference type="GeneID" id="25914699"/>
<gene>
    <name evidence="2" type="ORF">SARC_14195</name>
</gene>
<name>A0A0L0F945_9EUKA</name>
<accession>A0A0L0F945</accession>
<reference evidence="2 3" key="1">
    <citation type="submission" date="2011-02" db="EMBL/GenBank/DDBJ databases">
        <title>The Genome Sequence of Sphaeroforma arctica JP610.</title>
        <authorList>
            <consortium name="The Broad Institute Genome Sequencing Platform"/>
            <person name="Russ C."/>
            <person name="Cuomo C."/>
            <person name="Young S.K."/>
            <person name="Zeng Q."/>
            <person name="Gargeya S."/>
            <person name="Alvarado L."/>
            <person name="Berlin A."/>
            <person name="Chapman S.B."/>
            <person name="Chen Z."/>
            <person name="Freedman E."/>
            <person name="Gellesch M."/>
            <person name="Goldberg J."/>
            <person name="Griggs A."/>
            <person name="Gujja S."/>
            <person name="Heilman E."/>
            <person name="Heiman D."/>
            <person name="Howarth C."/>
            <person name="Mehta T."/>
            <person name="Neiman D."/>
            <person name="Pearson M."/>
            <person name="Roberts A."/>
            <person name="Saif S."/>
            <person name="Shea T."/>
            <person name="Shenoy N."/>
            <person name="Sisk P."/>
            <person name="Stolte C."/>
            <person name="Sykes S."/>
            <person name="White J."/>
            <person name="Yandava C."/>
            <person name="Burger G."/>
            <person name="Gray M.W."/>
            <person name="Holland P.W.H."/>
            <person name="King N."/>
            <person name="Lang F.B.F."/>
            <person name="Roger A.J."/>
            <person name="Ruiz-Trillo I."/>
            <person name="Haas B."/>
            <person name="Nusbaum C."/>
            <person name="Birren B."/>
        </authorList>
    </citation>
    <scope>NUCLEOTIDE SEQUENCE [LARGE SCALE GENOMIC DNA]</scope>
    <source>
        <strain evidence="2 3">JP610</strain>
    </source>
</reference>
<keyword evidence="3" id="KW-1185">Reference proteome</keyword>
<dbReference type="EMBL" id="KQ245875">
    <property type="protein sequence ID" value="KNC73245.1"/>
    <property type="molecule type" value="Genomic_DNA"/>
</dbReference>
<proteinExistence type="predicted"/>
<evidence type="ECO:0000313" key="3">
    <source>
        <dbReference type="Proteomes" id="UP000054560"/>
    </source>
</evidence>
<dbReference type="RefSeq" id="XP_014147147.1">
    <property type="nucleotide sequence ID" value="XM_014291672.1"/>
</dbReference>
<feature type="non-terminal residue" evidence="2">
    <location>
        <position position="101"/>
    </location>
</feature>
<sequence>MAGETTDSSMGVPGKNTCSGKPVGMGQATQEDFLKYTVTVSTGMYEHRMPTCVGIIKGVLRTLTPGAEAMSAGSNIVIKLKRRCTEPRTFASQFSISGADI</sequence>
<dbReference type="AlphaFoldDB" id="A0A0L0F945"/>
<dbReference type="Proteomes" id="UP000054560">
    <property type="component" value="Unassembled WGS sequence"/>
</dbReference>
<organism evidence="2 3">
    <name type="scientific">Sphaeroforma arctica JP610</name>
    <dbReference type="NCBI Taxonomy" id="667725"/>
    <lineage>
        <taxon>Eukaryota</taxon>
        <taxon>Ichthyosporea</taxon>
        <taxon>Ichthyophonida</taxon>
        <taxon>Sphaeroforma</taxon>
    </lineage>
</organism>
<protein>
    <submittedName>
        <fullName evidence="2">Uncharacterized protein</fullName>
    </submittedName>
</protein>